<accession>A0A1S8B055</accession>
<proteinExistence type="predicted"/>
<dbReference type="AlphaFoldDB" id="A0A1S8B055"/>
<reference evidence="2" key="1">
    <citation type="submission" date="2016-04" db="EMBL/GenBank/DDBJ databases">
        <authorList>
            <person name="Chen S.-C."/>
            <person name="Lai M.-C."/>
        </authorList>
    </citation>
    <scope>NUCLEOTIDE SEQUENCE [LARGE SCALE GENOMIC DNA]</scope>
    <source>
        <strain evidence="2">AB14</strain>
    </source>
</reference>
<protein>
    <submittedName>
        <fullName evidence="1">Uncharacterized protein</fullName>
    </submittedName>
</protein>
<dbReference type="OrthoDB" id="339831at2157"/>
<gene>
    <name evidence="1" type="ORF">A6E15_13845</name>
</gene>
<dbReference type="EMBL" id="LWLN01000001">
    <property type="protein sequence ID" value="OLZ41994.1"/>
    <property type="molecule type" value="Genomic_DNA"/>
</dbReference>
<dbReference type="RefSeq" id="WP_076147103.1">
    <property type="nucleotide sequence ID" value="NZ_LWLN01000001.1"/>
</dbReference>
<dbReference type="Proteomes" id="UP000189370">
    <property type="component" value="Unassembled WGS sequence"/>
</dbReference>
<sequence length="75" mass="8559">MADTTIETINTMLDSVQGELEDPDLRFKIRTARQLLLVIEERHDIGRDALADADLDDSTREDLRQLGYLGVDDDR</sequence>
<keyword evidence="2" id="KW-1185">Reference proteome</keyword>
<evidence type="ECO:0000313" key="2">
    <source>
        <dbReference type="Proteomes" id="UP000189370"/>
    </source>
</evidence>
<organism evidence="1 2">
    <name type="scientific">Natrinema saccharevitans</name>
    <dbReference type="NCBI Taxonomy" id="301967"/>
    <lineage>
        <taxon>Archaea</taxon>
        <taxon>Methanobacteriati</taxon>
        <taxon>Methanobacteriota</taxon>
        <taxon>Stenosarchaea group</taxon>
        <taxon>Halobacteria</taxon>
        <taxon>Halobacteriales</taxon>
        <taxon>Natrialbaceae</taxon>
        <taxon>Natrinema</taxon>
    </lineage>
</organism>
<evidence type="ECO:0000313" key="1">
    <source>
        <dbReference type="EMBL" id="OLZ41994.1"/>
    </source>
</evidence>
<comment type="caution">
    <text evidence="1">The sequence shown here is derived from an EMBL/GenBank/DDBJ whole genome shotgun (WGS) entry which is preliminary data.</text>
</comment>
<name>A0A1S8B055_9EURY</name>